<comment type="catalytic activity">
    <reaction evidence="1">
        <text>Hydrolysis of alkylated DNA, releasing 3-methyladenine, 3-methylguanine, 7-methylguanine and 7-methyladenine.</text>
        <dbReference type="EC" id="3.2.2.21"/>
    </reaction>
</comment>
<dbReference type="InterPro" id="IPR011257">
    <property type="entry name" value="DNA_glycosylase"/>
</dbReference>
<dbReference type="Proteomes" id="UP000523601">
    <property type="component" value="Unassembled WGS sequence"/>
</dbReference>
<dbReference type="RefSeq" id="WP_176854340.1">
    <property type="nucleotide sequence ID" value="NZ_JABCJD010000004.1"/>
</dbReference>
<evidence type="ECO:0000256" key="2">
    <source>
        <dbReference type="ARBA" id="ARBA00012000"/>
    </source>
</evidence>
<dbReference type="InterPro" id="IPR051912">
    <property type="entry name" value="Alkylbase_DNA_Glycosylase/TA"/>
</dbReference>
<evidence type="ECO:0000256" key="4">
    <source>
        <dbReference type="ARBA" id="ARBA00023204"/>
    </source>
</evidence>
<dbReference type="SUPFAM" id="SSF48150">
    <property type="entry name" value="DNA-glycosylase"/>
    <property type="match status" value="1"/>
</dbReference>
<keyword evidence="3" id="KW-0227">DNA damage</keyword>
<organism evidence="6 7">
    <name type="scientific">Donghicola mangrovi</name>
    <dbReference type="NCBI Taxonomy" id="2729614"/>
    <lineage>
        <taxon>Bacteria</taxon>
        <taxon>Pseudomonadati</taxon>
        <taxon>Pseudomonadota</taxon>
        <taxon>Alphaproteobacteria</taxon>
        <taxon>Rhodobacterales</taxon>
        <taxon>Roseobacteraceae</taxon>
        <taxon>Donghicola</taxon>
    </lineage>
</organism>
<evidence type="ECO:0000313" key="7">
    <source>
        <dbReference type="Proteomes" id="UP000523601"/>
    </source>
</evidence>
<name>A0ABX2PEI2_9RHOB</name>
<dbReference type="Gene3D" id="1.10.1670.40">
    <property type="match status" value="1"/>
</dbReference>
<feature type="domain" description="HhH-GPD" evidence="5">
    <location>
        <begin position="53"/>
        <end position="200"/>
    </location>
</feature>
<reference evidence="6 7" key="1">
    <citation type="submission" date="2020-04" db="EMBL/GenBank/DDBJ databases">
        <title>Donghicola sp., a member of the Rhodobacteraceae family isolated from mangrove forest in Thailand.</title>
        <authorList>
            <person name="Charoenyingcharoen P."/>
            <person name="Yukphan P."/>
        </authorList>
    </citation>
    <scope>NUCLEOTIDE SEQUENCE [LARGE SCALE GENOMIC DNA]</scope>
    <source>
        <strain evidence="6 7">C2-DW-16</strain>
    </source>
</reference>
<evidence type="ECO:0000313" key="6">
    <source>
        <dbReference type="EMBL" id="NVO27913.1"/>
    </source>
</evidence>
<protein>
    <recommendedName>
        <fullName evidence="2">DNA-3-methyladenine glycosylase II</fullName>
        <ecNumber evidence="2">3.2.2.21</ecNumber>
    </recommendedName>
</protein>
<dbReference type="SMART" id="SM00478">
    <property type="entry name" value="ENDO3c"/>
    <property type="match status" value="1"/>
</dbReference>
<proteinExistence type="predicted"/>
<dbReference type="Pfam" id="PF00730">
    <property type="entry name" value="HhH-GPD"/>
    <property type="match status" value="1"/>
</dbReference>
<evidence type="ECO:0000256" key="1">
    <source>
        <dbReference type="ARBA" id="ARBA00000086"/>
    </source>
</evidence>
<dbReference type="Gene3D" id="1.10.340.30">
    <property type="entry name" value="Hypothetical protein, domain 2"/>
    <property type="match status" value="1"/>
</dbReference>
<keyword evidence="4" id="KW-0234">DNA repair</keyword>
<keyword evidence="7" id="KW-1185">Reference proteome</keyword>
<accession>A0ABX2PEI2</accession>
<dbReference type="InterPro" id="IPR003265">
    <property type="entry name" value="HhH-GPD_domain"/>
</dbReference>
<gene>
    <name evidence="6" type="ORF">HJ526_10815</name>
</gene>
<evidence type="ECO:0000259" key="5">
    <source>
        <dbReference type="SMART" id="SM00478"/>
    </source>
</evidence>
<dbReference type="EC" id="3.2.2.21" evidence="2"/>
<comment type="caution">
    <text evidence="6">The sequence shown here is derived from an EMBL/GenBank/DDBJ whole genome shotgun (WGS) entry which is preliminary data.</text>
</comment>
<sequence length="209" mass="23255">MDERIIISDTCVAEGASWLAAAEPRFAHALTLTGPLPLRRRKDGFEQLLSAIVSQQISVAAANGIWTRLQTARLTGPRKILWATEEDLRTCGLSRQKIKYAKALAEARIDFTALRDAPTEQVVATLTQVSGIGIWTAEIYAMFSLGRADVFAPGDLALQEGARILFDLPERPKEKALRQLAEAWTPWRAVAARLLWAYYHVAKDREGIR</sequence>
<evidence type="ECO:0000256" key="3">
    <source>
        <dbReference type="ARBA" id="ARBA00022763"/>
    </source>
</evidence>
<dbReference type="CDD" id="cd00056">
    <property type="entry name" value="ENDO3c"/>
    <property type="match status" value="1"/>
</dbReference>
<dbReference type="PANTHER" id="PTHR43003">
    <property type="entry name" value="DNA-3-METHYLADENINE GLYCOSYLASE"/>
    <property type="match status" value="1"/>
</dbReference>
<dbReference type="EMBL" id="JABCJD010000004">
    <property type="protein sequence ID" value="NVO27913.1"/>
    <property type="molecule type" value="Genomic_DNA"/>
</dbReference>
<dbReference type="PANTHER" id="PTHR43003:SF5">
    <property type="entry name" value="DNA-3-METHYLADENINE GLYCOSYLASE"/>
    <property type="match status" value="1"/>
</dbReference>